<evidence type="ECO:0000256" key="4">
    <source>
        <dbReference type="SAM" id="MobiDB-lite"/>
    </source>
</evidence>
<dbReference type="Proteomes" id="UP000694388">
    <property type="component" value="Unplaced"/>
</dbReference>
<dbReference type="GO" id="GO:0030175">
    <property type="term" value="C:filopodium"/>
    <property type="evidence" value="ECO:0007669"/>
    <property type="project" value="UniProtKB-SubCell"/>
</dbReference>
<feature type="region of interest" description="Disordered" evidence="4">
    <location>
        <begin position="295"/>
        <end position="328"/>
    </location>
</feature>
<proteinExistence type="inferred from homology"/>
<evidence type="ECO:0000256" key="1">
    <source>
        <dbReference type="ARBA" id="ARBA00004486"/>
    </source>
</evidence>
<dbReference type="Pfam" id="PF04000">
    <property type="entry name" value="Sas10_Utp3"/>
    <property type="match status" value="1"/>
</dbReference>
<protein>
    <submittedName>
        <fullName evidence="5">Neuroguidin, EIF4E binding protein</fullName>
    </submittedName>
</protein>
<organism evidence="5 6">
    <name type="scientific">Eptatretus burgeri</name>
    <name type="common">Inshore hagfish</name>
    <dbReference type="NCBI Taxonomy" id="7764"/>
    <lineage>
        <taxon>Eukaryota</taxon>
        <taxon>Metazoa</taxon>
        <taxon>Chordata</taxon>
        <taxon>Craniata</taxon>
        <taxon>Vertebrata</taxon>
        <taxon>Cyclostomata</taxon>
        <taxon>Myxini</taxon>
        <taxon>Myxiniformes</taxon>
        <taxon>Myxinidae</taxon>
        <taxon>Eptatretinae</taxon>
        <taxon>Eptatretus</taxon>
    </lineage>
</organism>
<name>A0A8C4PW05_EPTBU</name>
<accession>A0A8C4PW05</accession>
<dbReference type="GO" id="GO:0000462">
    <property type="term" value="P:maturation of SSU-rRNA from tricistronic rRNA transcript (SSU-rRNA, 5.8S rRNA, LSU-rRNA)"/>
    <property type="evidence" value="ECO:0007669"/>
    <property type="project" value="TreeGrafter"/>
</dbReference>
<dbReference type="Ensembl" id="ENSEBUT00000000841.1">
    <property type="protein sequence ID" value="ENSEBUP00000000541.1"/>
    <property type="gene ID" value="ENSEBUG00000000664.1"/>
</dbReference>
<feature type="region of interest" description="Disordered" evidence="4">
    <location>
        <begin position="123"/>
        <end position="179"/>
    </location>
</feature>
<dbReference type="OMA" id="PVHYNET"/>
<dbReference type="InterPro" id="IPR007146">
    <property type="entry name" value="Sas10/Utp3/C1D"/>
</dbReference>
<evidence type="ECO:0000313" key="5">
    <source>
        <dbReference type="Ensembl" id="ENSEBUP00000000541.1"/>
    </source>
</evidence>
<feature type="compositionally biased region" description="Basic residues" evidence="4">
    <location>
        <begin position="301"/>
        <end position="328"/>
    </location>
</feature>
<comment type="subcellular location">
    <subcellularLocation>
        <location evidence="1">Cell projection</location>
        <location evidence="1">Filopodium</location>
    </subcellularLocation>
    <subcellularLocation>
        <location evidence="2">Nucleus</location>
        <location evidence="2">Nucleolus</location>
    </subcellularLocation>
</comment>
<dbReference type="GeneTree" id="ENSGT00500000044922"/>
<dbReference type="GO" id="GO:0032040">
    <property type="term" value="C:small-subunit processome"/>
    <property type="evidence" value="ECO:0007669"/>
    <property type="project" value="TreeGrafter"/>
</dbReference>
<comment type="similarity">
    <text evidence="3">Belongs to the SAS10 family.</text>
</comment>
<feature type="compositionally biased region" description="Basic and acidic residues" evidence="4">
    <location>
        <begin position="158"/>
        <end position="169"/>
    </location>
</feature>
<reference evidence="5" key="2">
    <citation type="submission" date="2025-09" db="UniProtKB">
        <authorList>
            <consortium name="Ensembl"/>
        </authorList>
    </citation>
    <scope>IDENTIFICATION</scope>
</reference>
<feature type="compositionally biased region" description="Acidic residues" evidence="4">
    <location>
        <begin position="143"/>
        <end position="157"/>
    </location>
</feature>
<reference evidence="5" key="1">
    <citation type="submission" date="2025-08" db="UniProtKB">
        <authorList>
            <consortium name="Ensembl"/>
        </authorList>
    </citation>
    <scope>IDENTIFICATION</scope>
</reference>
<dbReference type="PANTHER" id="PTHR13237">
    <property type="entry name" value="SOMETHING ABOUT SILENCING PROTEIN 10-RELATED"/>
    <property type="match status" value="1"/>
</dbReference>
<dbReference type="AlphaFoldDB" id="A0A8C4PW05"/>
<sequence>MAQEFVEEDVAKTLKLYNTISEEAKKVTEHVQGITRKVHSGEIATAKGLSILEVKYQLLLFYLMDLTHVIMKKVDGRSLSGEPAIERMVEVNMVLQKMRPLDKKLKYYVDKLVKAAVTGELGENHPLKHKPRPNNLVSKLEAPEDVLENDENDDDEAEKGVKAREKDQNGAKNRKYIPPRVAAMPYDHDETAAQSRQRLLDRTRRRALSSSMIREMQEELGDAPVEQYEGFALHHMRDGTRERNRREFEETMMTRLPVPKNERLRQRSLAMTEQLATLTHFREISVLAGEAQRIDTDMLPPKKRKKVQKKGKKGFKRGNKKAFYRKRR</sequence>
<evidence type="ECO:0000256" key="2">
    <source>
        <dbReference type="ARBA" id="ARBA00004604"/>
    </source>
</evidence>
<evidence type="ECO:0000313" key="6">
    <source>
        <dbReference type="Proteomes" id="UP000694388"/>
    </source>
</evidence>
<keyword evidence="6" id="KW-1185">Reference proteome</keyword>
<evidence type="ECO:0000256" key="3">
    <source>
        <dbReference type="ARBA" id="ARBA00010979"/>
    </source>
</evidence>
<dbReference type="PANTHER" id="PTHR13237:SF9">
    <property type="entry name" value="NEUROGUIDIN"/>
    <property type="match status" value="1"/>
</dbReference>